<keyword evidence="10" id="KW-1185">Reference proteome</keyword>
<dbReference type="PRINTS" id="PR00420">
    <property type="entry name" value="RNGMNOXGNASE"/>
</dbReference>
<evidence type="ECO:0000313" key="9">
    <source>
        <dbReference type="EMBL" id="EME68079.1"/>
    </source>
</evidence>
<dbReference type="eggNOG" id="COG0654">
    <property type="taxonomic scope" value="Bacteria"/>
</dbReference>
<proteinExistence type="inferred from homology"/>
<dbReference type="InterPro" id="IPR018168">
    <property type="entry name" value="Ubi_Hdrlase_CS"/>
</dbReference>
<protein>
    <submittedName>
        <fullName evidence="9">2-polyprenyl-6-methoxyphenol hydroxylase</fullName>
    </submittedName>
</protein>
<keyword evidence="6" id="KW-0560">Oxidoreductase</keyword>
<gene>
    <name evidence="9" type="ORF">H261_20290</name>
</gene>
<reference evidence="9 10" key="1">
    <citation type="journal article" date="2014" name="Genome Announc.">
        <title>Draft Genome Sequence of Magnetospirillum sp. Strain SO-1, a Freshwater Magnetotactic Bacterium Isolated from the Ol'khovka River, Russia.</title>
        <authorList>
            <person name="Grouzdev D.S."/>
            <person name="Dziuba M.V."/>
            <person name="Sukhacheva M.S."/>
            <person name="Mardanov A.V."/>
            <person name="Beletskiy A.V."/>
            <person name="Kuznetsov B.B."/>
            <person name="Skryabin K.G."/>
        </authorList>
    </citation>
    <scope>NUCLEOTIDE SEQUENCE [LARGE SCALE GENOMIC DNA]</scope>
    <source>
        <strain evidence="9 10">SO-1</strain>
    </source>
</reference>
<dbReference type="PATRIC" id="fig|1244869.3.peg.4035"/>
<dbReference type="GO" id="GO:0071949">
    <property type="term" value="F:FAD binding"/>
    <property type="evidence" value="ECO:0007669"/>
    <property type="project" value="InterPro"/>
</dbReference>
<dbReference type="UniPathway" id="UPA00232"/>
<dbReference type="OrthoDB" id="9796623at2"/>
<evidence type="ECO:0000256" key="3">
    <source>
        <dbReference type="ARBA" id="ARBA00005349"/>
    </source>
</evidence>
<evidence type="ECO:0000313" key="10">
    <source>
        <dbReference type="Proteomes" id="UP000011744"/>
    </source>
</evidence>
<dbReference type="EMBL" id="AONQ01000084">
    <property type="protein sequence ID" value="EME68079.1"/>
    <property type="molecule type" value="Genomic_DNA"/>
</dbReference>
<dbReference type="Proteomes" id="UP000011744">
    <property type="component" value="Unassembled WGS sequence"/>
</dbReference>
<dbReference type="STRING" id="1244869.H261_20290"/>
<keyword evidence="5" id="KW-0274">FAD</keyword>
<evidence type="ECO:0000256" key="1">
    <source>
        <dbReference type="ARBA" id="ARBA00001974"/>
    </source>
</evidence>
<organism evidence="9 10">
    <name type="scientific">Paramagnetospirillum caucaseum</name>
    <dbReference type="NCBI Taxonomy" id="1244869"/>
    <lineage>
        <taxon>Bacteria</taxon>
        <taxon>Pseudomonadati</taxon>
        <taxon>Pseudomonadota</taxon>
        <taxon>Alphaproteobacteria</taxon>
        <taxon>Rhodospirillales</taxon>
        <taxon>Magnetospirillaceae</taxon>
        <taxon>Paramagnetospirillum</taxon>
    </lineage>
</organism>
<dbReference type="GO" id="GO:0016705">
    <property type="term" value="F:oxidoreductase activity, acting on paired donors, with incorporation or reduction of molecular oxygen"/>
    <property type="evidence" value="ECO:0007669"/>
    <property type="project" value="InterPro"/>
</dbReference>
<dbReference type="PANTHER" id="PTHR43876:SF7">
    <property type="entry name" value="UBIQUINONE BIOSYNTHESIS MONOOXYGENASE COQ6, MITOCHONDRIAL"/>
    <property type="match status" value="1"/>
</dbReference>
<evidence type="ECO:0000256" key="2">
    <source>
        <dbReference type="ARBA" id="ARBA00004749"/>
    </source>
</evidence>
<dbReference type="SUPFAM" id="SSF51905">
    <property type="entry name" value="FAD/NAD(P)-binding domain"/>
    <property type="match status" value="1"/>
</dbReference>
<dbReference type="PANTHER" id="PTHR43876">
    <property type="entry name" value="UBIQUINONE BIOSYNTHESIS MONOOXYGENASE COQ6, MITOCHONDRIAL"/>
    <property type="match status" value="1"/>
</dbReference>
<feature type="domain" description="FAD-binding" evidence="8">
    <location>
        <begin position="8"/>
        <end position="342"/>
    </location>
</feature>
<accession>M3A6I7</accession>
<comment type="similarity">
    <text evidence="3">Belongs to the UbiH/COQ6 family.</text>
</comment>
<dbReference type="InterPro" id="IPR010971">
    <property type="entry name" value="UbiH/COQ6"/>
</dbReference>
<comment type="caution">
    <text evidence="9">The sequence shown here is derived from an EMBL/GenBank/DDBJ whole genome shotgun (WGS) entry which is preliminary data.</text>
</comment>
<dbReference type="NCBIfam" id="TIGR01988">
    <property type="entry name" value="Ubi-OHases"/>
    <property type="match status" value="1"/>
</dbReference>
<dbReference type="InterPro" id="IPR036188">
    <property type="entry name" value="FAD/NAD-bd_sf"/>
</dbReference>
<evidence type="ECO:0000259" key="8">
    <source>
        <dbReference type="Pfam" id="PF01494"/>
    </source>
</evidence>
<dbReference type="InterPro" id="IPR002938">
    <property type="entry name" value="FAD-bd"/>
</dbReference>
<dbReference type="Pfam" id="PF01494">
    <property type="entry name" value="FAD_binding_3"/>
    <property type="match status" value="1"/>
</dbReference>
<dbReference type="RefSeq" id="WP_008621272.1">
    <property type="nucleotide sequence ID" value="NZ_AONQ01000084.1"/>
</dbReference>
<keyword evidence="7" id="KW-0503">Monooxygenase</keyword>
<dbReference type="GO" id="GO:0110142">
    <property type="term" value="C:ubiquinone biosynthesis complex"/>
    <property type="evidence" value="ECO:0007669"/>
    <property type="project" value="UniProtKB-ARBA"/>
</dbReference>
<keyword evidence="4" id="KW-0285">Flavoprotein</keyword>
<sequence length="407" mass="43690">MSTSSPLRVDVLINGGGPVGALLACVLGGAGIRVAVVEAAPPEALARPGTDARAIAIAYTARKVIAAAGAWTGMRDEAGEILDIRVTDDASPLFLHYDHLDMGDAPLGWIVPNPAIRRELLAALGRTPSVSLLAPARLKRLERLPHRVEAELEDGRVVHAALAVAADGRGSLLRTQAGIKVTRRDYRQSGIVCIMAHETPHRGIAHERFLPAGPFAILPLAGNRSGIVWTEACGVAAAICGQDDAAFRDELAAKVGGFLGDIRLEGRRFHHPLTLQFTERMVDHRLALIGDAAHGMHPIAGQGMNMGIRDVAALAEVIADSLRLGLDPGGPDVLERYQRWRRFDTMLMLGVTDGLDRLFSNHMGPLKHARRLGLAGVNQLGPAKRFFMRHAMGLVGDLPRLMKGERL</sequence>
<dbReference type="Gene3D" id="3.50.50.60">
    <property type="entry name" value="FAD/NAD(P)-binding domain"/>
    <property type="match status" value="2"/>
</dbReference>
<evidence type="ECO:0000256" key="6">
    <source>
        <dbReference type="ARBA" id="ARBA00023002"/>
    </source>
</evidence>
<dbReference type="GO" id="GO:0006744">
    <property type="term" value="P:ubiquinone biosynthetic process"/>
    <property type="evidence" value="ECO:0007669"/>
    <property type="project" value="UniProtKB-UniPathway"/>
</dbReference>
<evidence type="ECO:0000256" key="4">
    <source>
        <dbReference type="ARBA" id="ARBA00022630"/>
    </source>
</evidence>
<evidence type="ECO:0000256" key="7">
    <source>
        <dbReference type="ARBA" id="ARBA00023033"/>
    </source>
</evidence>
<name>M3A6I7_9PROT</name>
<dbReference type="InterPro" id="IPR051205">
    <property type="entry name" value="UbiH/COQ6_monooxygenase"/>
</dbReference>
<dbReference type="FunFam" id="3.50.50.60:FF:000021">
    <property type="entry name" value="Ubiquinone biosynthesis monooxygenase COQ6"/>
    <property type="match status" value="1"/>
</dbReference>
<dbReference type="AlphaFoldDB" id="M3A6I7"/>
<evidence type="ECO:0000256" key="5">
    <source>
        <dbReference type="ARBA" id="ARBA00022827"/>
    </source>
</evidence>
<comment type="cofactor">
    <cofactor evidence="1">
        <name>FAD</name>
        <dbReference type="ChEBI" id="CHEBI:57692"/>
    </cofactor>
</comment>
<dbReference type="GO" id="GO:0004497">
    <property type="term" value="F:monooxygenase activity"/>
    <property type="evidence" value="ECO:0007669"/>
    <property type="project" value="UniProtKB-KW"/>
</dbReference>
<comment type="pathway">
    <text evidence="2">Cofactor biosynthesis; ubiquinone biosynthesis.</text>
</comment>
<dbReference type="PROSITE" id="PS01304">
    <property type="entry name" value="UBIH"/>
    <property type="match status" value="1"/>
</dbReference>